<reference evidence="1 2" key="1">
    <citation type="submission" date="2018-04" db="EMBL/GenBank/DDBJ databases">
        <title>Genomic Encyclopedia of Archaeal and Bacterial Type Strains, Phase II (KMG-II): from individual species to whole genera.</title>
        <authorList>
            <person name="Goeker M."/>
        </authorList>
    </citation>
    <scope>NUCLEOTIDE SEQUENCE [LARGE SCALE GENOMIC DNA]</scope>
    <source>
        <strain evidence="1 2">DSM 45787</strain>
    </source>
</reference>
<dbReference type="AlphaFoldDB" id="A0A2T6C8E6"/>
<dbReference type="Pfam" id="PF11927">
    <property type="entry name" value="HODM_asu-like"/>
    <property type="match status" value="1"/>
</dbReference>
<protein>
    <submittedName>
        <fullName evidence="1">Uncharacterized protein DUF3445</fullName>
    </submittedName>
</protein>
<evidence type="ECO:0000313" key="2">
    <source>
        <dbReference type="Proteomes" id="UP000244240"/>
    </source>
</evidence>
<accession>A0A2T6C8E6</accession>
<dbReference type="OrthoDB" id="5242510at2"/>
<gene>
    <name evidence="1" type="ORF">C8P63_10276</name>
</gene>
<keyword evidence="2" id="KW-1185">Reference proteome</keyword>
<organism evidence="1 2">
    <name type="scientific">Melghirimyces profundicolus</name>
    <dbReference type="NCBI Taxonomy" id="1242148"/>
    <lineage>
        <taxon>Bacteria</taxon>
        <taxon>Bacillati</taxon>
        <taxon>Bacillota</taxon>
        <taxon>Bacilli</taxon>
        <taxon>Bacillales</taxon>
        <taxon>Thermoactinomycetaceae</taxon>
        <taxon>Melghirimyces</taxon>
    </lineage>
</organism>
<proteinExistence type="predicted"/>
<dbReference type="RefSeq" id="WP_108021652.1">
    <property type="nucleotide sequence ID" value="NZ_QBKR01000002.1"/>
</dbReference>
<dbReference type="InterPro" id="IPR021848">
    <property type="entry name" value="HODM_asu-like"/>
</dbReference>
<sequence>MDPLVDRFPFPFGEKAPHRYSNNSVPLDPPLSVEVTPTYREEVELKRRLLREVHSRCYRSLPGTEEAQWEAAQLVLDHLAGHAPERFRLKQEEDRRIFVNRVMEERREFTFRDASTLPCEPLDFAGRHVQEDLILMAQKDGELILEAGQLCFPANWSLAFKLGMTFREIHEPIPGFNEGGLSDQIERFLLRMEAGRPWVRRNWSLTVGRHLDTSPETIHRWGRQKKEVTPENAGSLVHLRVEVQKLFRLPRSHAVLFTIHTHLLPLEKLARRLEWLERFHRVVTTLSDEILKYKGILEFHEPMVRYLEGLRAGGGRKA</sequence>
<evidence type="ECO:0000313" key="1">
    <source>
        <dbReference type="EMBL" id="PTX64582.1"/>
    </source>
</evidence>
<dbReference type="EMBL" id="QBKR01000002">
    <property type="protein sequence ID" value="PTX64582.1"/>
    <property type="molecule type" value="Genomic_DNA"/>
</dbReference>
<name>A0A2T6C8E6_9BACL</name>
<comment type="caution">
    <text evidence="1">The sequence shown here is derived from an EMBL/GenBank/DDBJ whole genome shotgun (WGS) entry which is preliminary data.</text>
</comment>
<dbReference type="Proteomes" id="UP000244240">
    <property type="component" value="Unassembled WGS sequence"/>
</dbReference>